<gene>
    <name evidence="2" type="ORF">QR680_017712</name>
</gene>
<dbReference type="EMBL" id="JAUCMV010000004">
    <property type="protein sequence ID" value="KAK0404936.1"/>
    <property type="molecule type" value="Genomic_DNA"/>
</dbReference>
<evidence type="ECO:0000313" key="2">
    <source>
        <dbReference type="EMBL" id="KAK0404936.1"/>
    </source>
</evidence>
<dbReference type="Proteomes" id="UP001175271">
    <property type="component" value="Unassembled WGS sequence"/>
</dbReference>
<proteinExistence type="predicted"/>
<evidence type="ECO:0000256" key="1">
    <source>
        <dbReference type="SAM" id="MobiDB-lite"/>
    </source>
</evidence>
<accession>A0AA39HGR7</accession>
<feature type="region of interest" description="Disordered" evidence="1">
    <location>
        <begin position="1"/>
        <end position="31"/>
    </location>
</feature>
<sequence>MSSTISTPSSLVSSASSVDSPTSTSRSSTASQYICARAAPRKKKPSFPRVLAADPSGLYFTLCYRKFRKRCLIPQPLTRDAPLPSDDESVSE</sequence>
<keyword evidence="3" id="KW-1185">Reference proteome</keyword>
<organism evidence="2 3">
    <name type="scientific">Steinernema hermaphroditum</name>
    <dbReference type="NCBI Taxonomy" id="289476"/>
    <lineage>
        <taxon>Eukaryota</taxon>
        <taxon>Metazoa</taxon>
        <taxon>Ecdysozoa</taxon>
        <taxon>Nematoda</taxon>
        <taxon>Chromadorea</taxon>
        <taxon>Rhabditida</taxon>
        <taxon>Tylenchina</taxon>
        <taxon>Panagrolaimomorpha</taxon>
        <taxon>Strongyloidoidea</taxon>
        <taxon>Steinernematidae</taxon>
        <taxon>Steinernema</taxon>
    </lineage>
</organism>
<comment type="caution">
    <text evidence="2">The sequence shown here is derived from an EMBL/GenBank/DDBJ whole genome shotgun (WGS) entry which is preliminary data.</text>
</comment>
<name>A0AA39HGR7_9BILA</name>
<evidence type="ECO:0000313" key="3">
    <source>
        <dbReference type="Proteomes" id="UP001175271"/>
    </source>
</evidence>
<protein>
    <submittedName>
        <fullName evidence="2">Uncharacterized protein</fullName>
    </submittedName>
</protein>
<dbReference type="AlphaFoldDB" id="A0AA39HGR7"/>
<reference evidence="2" key="1">
    <citation type="submission" date="2023-06" db="EMBL/GenBank/DDBJ databases">
        <title>Genomic analysis of the entomopathogenic nematode Steinernema hermaphroditum.</title>
        <authorList>
            <person name="Schwarz E.M."/>
            <person name="Heppert J.K."/>
            <person name="Baniya A."/>
            <person name="Schwartz H.T."/>
            <person name="Tan C.-H."/>
            <person name="Antoshechkin I."/>
            <person name="Sternberg P.W."/>
            <person name="Goodrich-Blair H."/>
            <person name="Dillman A.R."/>
        </authorList>
    </citation>
    <scope>NUCLEOTIDE SEQUENCE</scope>
    <source>
        <strain evidence="2">PS9179</strain>
        <tissue evidence="2">Whole animal</tissue>
    </source>
</reference>